<evidence type="ECO:0000259" key="6">
    <source>
        <dbReference type="Pfam" id="PF02777"/>
    </source>
</evidence>
<dbReference type="PROSITE" id="PS00088">
    <property type="entry name" value="SOD_MN"/>
    <property type="match status" value="1"/>
</dbReference>
<dbReference type="FunFam" id="1.10.287.990:FF:000001">
    <property type="entry name" value="Superoxide dismutase"/>
    <property type="match status" value="1"/>
</dbReference>
<dbReference type="PANTHER" id="PTHR11404">
    <property type="entry name" value="SUPEROXIDE DISMUTASE 2"/>
    <property type="match status" value="1"/>
</dbReference>
<dbReference type="InterPro" id="IPR036324">
    <property type="entry name" value="Mn/Fe_SOD_N_sf"/>
</dbReference>
<evidence type="ECO:0000313" key="7">
    <source>
        <dbReference type="EMBL" id="KUG16983.1"/>
    </source>
</evidence>
<dbReference type="EMBL" id="LNQE01001471">
    <property type="protein sequence ID" value="KUG16983.1"/>
    <property type="molecule type" value="Genomic_DNA"/>
</dbReference>
<reference evidence="7" key="1">
    <citation type="journal article" date="2015" name="Proc. Natl. Acad. Sci. U.S.A.">
        <title>Networks of energetic and metabolic interactions define dynamics in microbial communities.</title>
        <authorList>
            <person name="Embree M."/>
            <person name="Liu J.K."/>
            <person name="Al-Bassam M.M."/>
            <person name="Zengler K."/>
        </authorList>
    </citation>
    <scope>NUCLEOTIDE SEQUENCE</scope>
</reference>
<dbReference type="Pfam" id="PF00081">
    <property type="entry name" value="Sod_Fe_N"/>
    <property type="match status" value="1"/>
</dbReference>
<evidence type="ECO:0000256" key="1">
    <source>
        <dbReference type="ARBA" id="ARBA00008714"/>
    </source>
</evidence>
<dbReference type="InterPro" id="IPR019831">
    <property type="entry name" value="Mn/Fe_SOD_N"/>
</dbReference>
<comment type="similarity">
    <text evidence="1">Belongs to the iron/manganese superoxide dismutase family.</text>
</comment>
<dbReference type="InterPro" id="IPR001189">
    <property type="entry name" value="Mn/Fe_SOD"/>
</dbReference>
<evidence type="ECO:0000256" key="2">
    <source>
        <dbReference type="ARBA" id="ARBA00012682"/>
    </source>
</evidence>
<dbReference type="InterPro" id="IPR036314">
    <property type="entry name" value="SOD_C_sf"/>
</dbReference>
<organism evidence="7">
    <name type="scientific">hydrocarbon metagenome</name>
    <dbReference type="NCBI Taxonomy" id="938273"/>
    <lineage>
        <taxon>unclassified sequences</taxon>
        <taxon>metagenomes</taxon>
        <taxon>ecological metagenomes</taxon>
    </lineage>
</organism>
<dbReference type="EC" id="1.15.1.1" evidence="2"/>
<sequence length="204" mass="23153">MADKKKYTLPELPYAGNALEPHITQAQLVLHHDKHHAAYVNGANAILERLDKARESGSDIDMKATLKELSFQAGGHVLHSLFWANLAPASKAKKEPEGALAEALKKEFGSIERFKKEFTTAAVSTEGSGWAALSWCGMTGRPIIMQIEKHNVNVYPMFRILMVLDVWEHAYYLDYKNERAKFVEAFWNIVNWDEVNRRLEAVIK</sequence>
<protein>
    <recommendedName>
        <fullName evidence="2">superoxide dismutase</fullName>
        <ecNumber evidence="2">1.15.1.1</ecNumber>
    </recommendedName>
</protein>
<dbReference type="PIRSF" id="PIRSF000349">
    <property type="entry name" value="SODismutase"/>
    <property type="match status" value="1"/>
</dbReference>
<dbReference type="InterPro" id="IPR019832">
    <property type="entry name" value="Mn/Fe_SOD_C"/>
</dbReference>
<dbReference type="SUPFAM" id="SSF54719">
    <property type="entry name" value="Fe,Mn superoxide dismutase (SOD), C-terminal domain"/>
    <property type="match status" value="1"/>
</dbReference>
<dbReference type="InterPro" id="IPR019833">
    <property type="entry name" value="Mn/Fe_SOD_BS"/>
</dbReference>
<evidence type="ECO:0000256" key="4">
    <source>
        <dbReference type="ARBA" id="ARBA00023002"/>
    </source>
</evidence>
<dbReference type="SUPFAM" id="SSF46609">
    <property type="entry name" value="Fe,Mn superoxide dismutase (SOD), N-terminal domain"/>
    <property type="match status" value="1"/>
</dbReference>
<proteinExistence type="inferred from homology"/>
<dbReference type="FunFam" id="3.55.40.20:FF:000004">
    <property type="entry name" value="Superoxide dismutase [Fe]"/>
    <property type="match status" value="1"/>
</dbReference>
<dbReference type="Pfam" id="PF02777">
    <property type="entry name" value="Sod_Fe_C"/>
    <property type="match status" value="1"/>
</dbReference>
<name>A0A0W8F7X9_9ZZZZ</name>
<accession>A0A0W8F7X9</accession>
<dbReference type="PANTHER" id="PTHR11404:SF6">
    <property type="entry name" value="SUPEROXIDE DISMUTASE [MN], MITOCHONDRIAL"/>
    <property type="match status" value="1"/>
</dbReference>
<comment type="caution">
    <text evidence="7">The sequence shown here is derived from an EMBL/GenBank/DDBJ whole genome shotgun (WGS) entry which is preliminary data.</text>
</comment>
<feature type="domain" description="Manganese/iron superoxide dismutase C-terminal" evidence="6">
    <location>
        <begin position="96"/>
        <end position="198"/>
    </location>
</feature>
<dbReference type="InterPro" id="IPR050265">
    <property type="entry name" value="Fe/Mn_Superoxide_Dismutase"/>
</dbReference>
<dbReference type="GO" id="GO:0004784">
    <property type="term" value="F:superoxide dismutase activity"/>
    <property type="evidence" value="ECO:0007669"/>
    <property type="project" value="UniProtKB-EC"/>
</dbReference>
<dbReference type="AlphaFoldDB" id="A0A0W8F7X9"/>
<feature type="domain" description="Manganese/iron superoxide dismutase N-terminal" evidence="5">
    <location>
        <begin position="6"/>
        <end position="87"/>
    </location>
</feature>
<evidence type="ECO:0000256" key="3">
    <source>
        <dbReference type="ARBA" id="ARBA00022723"/>
    </source>
</evidence>
<dbReference type="SMR" id="A0A0W8F7X9"/>
<gene>
    <name evidence="7" type="ORF">ASZ90_013346</name>
</gene>
<dbReference type="PRINTS" id="PR01703">
    <property type="entry name" value="MNSODISMTASE"/>
</dbReference>
<keyword evidence="4 7" id="KW-0560">Oxidoreductase</keyword>
<keyword evidence="3" id="KW-0479">Metal-binding</keyword>
<dbReference type="GO" id="GO:0046872">
    <property type="term" value="F:metal ion binding"/>
    <property type="evidence" value="ECO:0007669"/>
    <property type="project" value="UniProtKB-KW"/>
</dbReference>
<evidence type="ECO:0000259" key="5">
    <source>
        <dbReference type="Pfam" id="PF00081"/>
    </source>
</evidence>
<dbReference type="Gene3D" id="1.10.287.990">
    <property type="entry name" value="Fe,Mn superoxide dismutase (SOD) domain"/>
    <property type="match status" value="1"/>
</dbReference>
<dbReference type="Gene3D" id="3.55.40.20">
    <property type="entry name" value="Iron/manganese superoxide dismutase, C-terminal domain"/>
    <property type="match status" value="1"/>
</dbReference>